<evidence type="ECO:0000256" key="5">
    <source>
        <dbReference type="ARBA" id="ARBA00022833"/>
    </source>
</evidence>
<dbReference type="PIRSF" id="PIRSF006019">
    <property type="entry name" value="dCMP_deaminase"/>
    <property type="match status" value="1"/>
</dbReference>
<proteinExistence type="inferred from homology"/>
<dbReference type="InterPro" id="IPR016193">
    <property type="entry name" value="Cytidine_deaminase-like"/>
</dbReference>
<dbReference type="EC" id="3.5.4.33" evidence="9"/>
<dbReference type="GeneID" id="77941961"/>
<dbReference type="InterPro" id="IPR015517">
    <property type="entry name" value="dCMP_deaminase-rel"/>
</dbReference>
<dbReference type="CDD" id="cd01286">
    <property type="entry name" value="deoxycytidylate_deaminase"/>
    <property type="match status" value="1"/>
</dbReference>
<dbReference type="Pfam" id="PF00383">
    <property type="entry name" value="dCMP_cyt_deam_1"/>
    <property type="match status" value="1"/>
</dbReference>
<dbReference type="InterPro" id="IPR002125">
    <property type="entry name" value="CMP_dCMP_dom"/>
</dbReference>
<evidence type="ECO:0000256" key="6">
    <source>
        <dbReference type="PIRSR" id="PIRSR006019-1"/>
    </source>
</evidence>
<dbReference type="PANTHER" id="PTHR11086:SF18">
    <property type="entry name" value="DEOXYCYTIDYLATE DEAMINASE"/>
    <property type="match status" value="1"/>
</dbReference>
<organism evidence="9 10">
    <name type="scientific">Cronobacter phage LPCS28</name>
    <dbReference type="NCBI Taxonomy" id="2924885"/>
    <lineage>
        <taxon>Viruses</taxon>
        <taxon>Duplodnaviria</taxon>
        <taxon>Heunggongvirae</taxon>
        <taxon>Uroviricota</taxon>
        <taxon>Caudoviricetes</taxon>
        <taxon>Pantevenvirales</taxon>
        <taxon>Straboviridae</taxon>
        <taxon>Nanhuvirus</taxon>
        <taxon>Nanhuvirus LPCS28</taxon>
    </lineage>
</organism>
<protein>
    <submittedName>
        <fullName evidence="9">tRNA-specific adenosine deaminase</fullName>
        <ecNumber evidence="9">3.5.4.33</ecNumber>
    </submittedName>
</protein>
<dbReference type="PROSITE" id="PS00903">
    <property type="entry name" value="CYT_DCMP_DEAMINASES_1"/>
    <property type="match status" value="1"/>
</dbReference>
<evidence type="ECO:0000259" key="8">
    <source>
        <dbReference type="PROSITE" id="PS51747"/>
    </source>
</evidence>
<gene>
    <name evidence="9" type="primary">tadA</name>
    <name evidence="9" type="ORF">EHEKIMEA_00194</name>
</gene>
<dbReference type="EMBL" id="OM638103">
    <property type="protein sequence ID" value="UNY47076.1"/>
    <property type="molecule type" value="Genomic_DNA"/>
</dbReference>
<dbReference type="InterPro" id="IPR035105">
    <property type="entry name" value="Deoxycytidylate_deaminase_dom"/>
</dbReference>
<dbReference type="PANTHER" id="PTHR11086">
    <property type="entry name" value="DEOXYCYTIDYLATE DEAMINASE-RELATED"/>
    <property type="match status" value="1"/>
</dbReference>
<feature type="binding site" evidence="7">
    <location>
        <position position="111"/>
    </location>
    <ligand>
        <name>Zn(2+)</name>
        <dbReference type="ChEBI" id="CHEBI:29105"/>
        <note>catalytic</note>
    </ligand>
</feature>
<comment type="similarity">
    <text evidence="2">Belongs to the cytidine and deoxycytidylate deaminase family.</text>
</comment>
<dbReference type="Proteomes" id="UP000832072">
    <property type="component" value="Segment"/>
</dbReference>
<name>A0AAE9K5G6_9CAUD</name>
<dbReference type="KEGG" id="vg:77941961"/>
<feature type="active site" description="Proton donor" evidence="6">
    <location>
        <position position="85"/>
    </location>
</feature>
<dbReference type="PROSITE" id="PS51747">
    <property type="entry name" value="CYT_DCMP_DEAMINASES_2"/>
    <property type="match status" value="1"/>
</dbReference>
<dbReference type="GO" id="GO:0004132">
    <property type="term" value="F:dCMP deaminase activity"/>
    <property type="evidence" value="ECO:0007669"/>
    <property type="project" value="InterPro"/>
</dbReference>
<keyword evidence="5 7" id="KW-0862">Zinc</keyword>
<dbReference type="GO" id="GO:0008270">
    <property type="term" value="F:zinc ion binding"/>
    <property type="evidence" value="ECO:0007669"/>
    <property type="project" value="InterPro"/>
</dbReference>
<dbReference type="GO" id="GO:0052717">
    <property type="term" value="F:tRNA-specific adenosine-34 deaminase activity"/>
    <property type="evidence" value="ECO:0007669"/>
    <property type="project" value="UniProtKB-EC"/>
</dbReference>
<sequence>MKSTSLMQLAYIVAQESKCISWKVGALISKDERIISTGYNGTPAGQANCCDVAHDEGWTDENGHMHEDCGNKHTEWSQKNEIHAELNAILYAAKRGISIEGATMYVTVSPCADCAKAIAQSGIKQLVYCVDYPRNPDNWTNILVESNIIVRKLDKRHLNLLNWEHINDKLPRTVKN</sequence>
<feature type="binding site" evidence="7">
    <location>
        <position position="83"/>
    </location>
    <ligand>
        <name>Zn(2+)</name>
        <dbReference type="ChEBI" id="CHEBI:29105"/>
        <note>catalytic</note>
    </ligand>
</feature>
<keyword evidence="4 9" id="KW-0378">Hydrolase</keyword>
<comment type="cofactor">
    <cofactor evidence="1 7">
        <name>Zn(2+)</name>
        <dbReference type="ChEBI" id="CHEBI:29105"/>
    </cofactor>
</comment>
<dbReference type="InterPro" id="IPR016473">
    <property type="entry name" value="dCMP_deaminase"/>
</dbReference>
<evidence type="ECO:0000256" key="2">
    <source>
        <dbReference type="ARBA" id="ARBA00006576"/>
    </source>
</evidence>
<dbReference type="RefSeq" id="YP_010665887.1">
    <property type="nucleotide sequence ID" value="NC_070937.1"/>
</dbReference>
<feature type="domain" description="CMP/dCMP-type deaminase" evidence="8">
    <location>
        <begin position="1"/>
        <end position="142"/>
    </location>
</feature>
<keyword evidence="10" id="KW-1185">Reference proteome</keyword>
<feature type="binding site" evidence="7">
    <location>
        <position position="114"/>
    </location>
    <ligand>
        <name>Zn(2+)</name>
        <dbReference type="ChEBI" id="CHEBI:29105"/>
        <note>catalytic</note>
    </ligand>
</feature>
<evidence type="ECO:0000313" key="9">
    <source>
        <dbReference type="EMBL" id="UNY47076.1"/>
    </source>
</evidence>
<evidence type="ECO:0000256" key="3">
    <source>
        <dbReference type="ARBA" id="ARBA00022723"/>
    </source>
</evidence>
<evidence type="ECO:0000256" key="4">
    <source>
        <dbReference type="ARBA" id="ARBA00022801"/>
    </source>
</evidence>
<dbReference type="Gene3D" id="3.40.140.10">
    <property type="entry name" value="Cytidine Deaminase, domain 2"/>
    <property type="match status" value="1"/>
</dbReference>
<evidence type="ECO:0000256" key="1">
    <source>
        <dbReference type="ARBA" id="ARBA00001947"/>
    </source>
</evidence>
<accession>A0AAE9K5G6</accession>
<reference evidence="9 10" key="1">
    <citation type="submission" date="2022-02" db="EMBL/GenBank/DDBJ databases">
        <authorList>
            <person name="Tian F."/>
            <person name="Li J."/>
            <person name="Li F."/>
            <person name="Tong Y."/>
        </authorList>
    </citation>
    <scope>NUCLEOTIDE SEQUENCE [LARGE SCALE GENOMIC DNA]</scope>
</reference>
<dbReference type="SUPFAM" id="SSF53927">
    <property type="entry name" value="Cytidine deaminase-like"/>
    <property type="match status" value="1"/>
</dbReference>
<dbReference type="GO" id="GO:0006220">
    <property type="term" value="P:pyrimidine nucleotide metabolic process"/>
    <property type="evidence" value="ECO:0007669"/>
    <property type="project" value="InterPro"/>
</dbReference>
<dbReference type="InterPro" id="IPR016192">
    <property type="entry name" value="APOBEC/CMP_deaminase_Zn-bd"/>
</dbReference>
<evidence type="ECO:0000256" key="7">
    <source>
        <dbReference type="PIRSR" id="PIRSR006019-2"/>
    </source>
</evidence>
<evidence type="ECO:0000313" key="10">
    <source>
        <dbReference type="Proteomes" id="UP000832072"/>
    </source>
</evidence>
<keyword evidence="3 7" id="KW-0479">Metal-binding</keyword>